<feature type="region of interest" description="Disordered" evidence="1">
    <location>
        <begin position="390"/>
        <end position="443"/>
    </location>
</feature>
<dbReference type="InterPro" id="IPR050228">
    <property type="entry name" value="Carboxylesterase_BioH"/>
</dbReference>
<organism evidence="3 4">
    <name type="scientific">Sordaria brevicollis</name>
    <dbReference type="NCBI Taxonomy" id="83679"/>
    <lineage>
        <taxon>Eukaryota</taxon>
        <taxon>Fungi</taxon>
        <taxon>Dikarya</taxon>
        <taxon>Ascomycota</taxon>
        <taxon>Pezizomycotina</taxon>
        <taxon>Sordariomycetes</taxon>
        <taxon>Sordariomycetidae</taxon>
        <taxon>Sordariales</taxon>
        <taxon>Sordariaceae</taxon>
        <taxon>Sordaria</taxon>
    </lineage>
</organism>
<evidence type="ECO:0000313" key="4">
    <source>
        <dbReference type="Proteomes" id="UP001281003"/>
    </source>
</evidence>
<accession>A0AAE0P177</accession>
<dbReference type="CDD" id="cd12809">
    <property type="entry name" value="Esterase_713_like-2"/>
    <property type="match status" value="1"/>
</dbReference>
<dbReference type="PANTHER" id="PTHR43194:SF4">
    <property type="entry name" value="AB HYDROLASE-1 DOMAIN-CONTAINING PROTEIN"/>
    <property type="match status" value="1"/>
</dbReference>
<dbReference type="InterPro" id="IPR029058">
    <property type="entry name" value="AB_hydrolase_fold"/>
</dbReference>
<dbReference type="Gene3D" id="3.40.50.1820">
    <property type="entry name" value="alpha/beta hydrolase"/>
    <property type="match status" value="1"/>
</dbReference>
<comment type="caution">
    <text evidence="3">The sequence shown here is derived from an EMBL/GenBank/DDBJ whole genome shotgun (WGS) entry which is preliminary data.</text>
</comment>
<keyword evidence="3" id="KW-0378">Hydrolase</keyword>
<keyword evidence="4" id="KW-1185">Reference proteome</keyword>
<evidence type="ECO:0000256" key="1">
    <source>
        <dbReference type="SAM" id="MobiDB-lite"/>
    </source>
</evidence>
<dbReference type="Proteomes" id="UP001281003">
    <property type="component" value="Unassembled WGS sequence"/>
</dbReference>
<reference evidence="3" key="1">
    <citation type="journal article" date="2023" name="Mol. Phylogenet. Evol.">
        <title>Genome-scale phylogeny and comparative genomics of the fungal order Sordariales.</title>
        <authorList>
            <person name="Hensen N."/>
            <person name="Bonometti L."/>
            <person name="Westerberg I."/>
            <person name="Brannstrom I.O."/>
            <person name="Guillou S."/>
            <person name="Cros-Aarteil S."/>
            <person name="Calhoun S."/>
            <person name="Haridas S."/>
            <person name="Kuo A."/>
            <person name="Mondo S."/>
            <person name="Pangilinan J."/>
            <person name="Riley R."/>
            <person name="LaButti K."/>
            <person name="Andreopoulos B."/>
            <person name="Lipzen A."/>
            <person name="Chen C."/>
            <person name="Yan M."/>
            <person name="Daum C."/>
            <person name="Ng V."/>
            <person name="Clum A."/>
            <person name="Steindorff A."/>
            <person name="Ohm R.A."/>
            <person name="Martin F."/>
            <person name="Silar P."/>
            <person name="Natvig D.O."/>
            <person name="Lalanne C."/>
            <person name="Gautier V."/>
            <person name="Ament-Velasquez S.L."/>
            <person name="Kruys A."/>
            <person name="Hutchinson M.I."/>
            <person name="Powell A.J."/>
            <person name="Barry K."/>
            <person name="Miller A.N."/>
            <person name="Grigoriev I.V."/>
            <person name="Debuchy R."/>
            <person name="Gladieux P."/>
            <person name="Hiltunen Thoren M."/>
            <person name="Johannesson H."/>
        </authorList>
    </citation>
    <scope>NUCLEOTIDE SEQUENCE</scope>
    <source>
        <strain evidence="3">FGSC 1904</strain>
    </source>
</reference>
<dbReference type="PANTHER" id="PTHR43194">
    <property type="entry name" value="HYDROLASE ALPHA/BETA FOLD FAMILY"/>
    <property type="match status" value="1"/>
</dbReference>
<dbReference type="Pfam" id="PF12697">
    <property type="entry name" value="Abhydrolase_6"/>
    <property type="match status" value="1"/>
</dbReference>
<protein>
    <submittedName>
        <fullName evidence="3">Alpha/Beta hydrolase protein</fullName>
    </submittedName>
</protein>
<dbReference type="AlphaFoldDB" id="A0AAE0P177"/>
<reference evidence="3" key="2">
    <citation type="submission" date="2023-07" db="EMBL/GenBank/DDBJ databases">
        <authorList>
            <consortium name="Lawrence Berkeley National Laboratory"/>
            <person name="Haridas S."/>
            <person name="Hensen N."/>
            <person name="Bonometti L."/>
            <person name="Westerberg I."/>
            <person name="Brannstrom I.O."/>
            <person name="Guillou S."/>
            <person name="Cros-Aarteil S."/>
            <person name="Calhoun S."/>
            <person name="Kuo A."/>
            <person name="Mondo S."/>
            <person name="Pangilinan J."/>
            <person name="Riley R."/>
            <person name="LaButti K."/>
            <person name="Andreopoulos B."/>
            <person name="Lipzen A."/>
            <person name="Chen C."/>
            <person name="Yanf M."/>
            <person name="Daum C."/>
            <person name="Ng V."/>
            <person name="Clum A."/>
            <person name="Steindorff A."/>
            <person name="Ohm R."/>
            <person name="Martin F."/>
            <person name="Silar P."/>
            <person name="Natvig D."/>
            <person name="Lalanne C."/>
            <person name="Gautier V."/>
            <person name="Ament-velasquez S.L."/>
            <person name="Kruys A."/>
            <person name="Hutchinson M.I."/>
            <person name="Powell A.J."/>
            <person name="Barry K."/>
            <person name="Miller A.N."/>
            <person name="Grigoriev I.V."/>
            <person name="Debuchy R."/>
            <person name="Gladieux P."/>
            <person name="Thoren M.H."/>
            <person name="Johannesson H."/>
        </authorList>
    </citation>
    <scope>NUCLEOTIDE SEQUENCE</scope>
    <source>
        <strain evidence="3">FGSC 1904</strain>
    </source>
</reference>
<evidence type="ECO:0000313" key="3">
    <source>
        <dbReference type="EMBL" id="KAK3391526.1"/>
    </source>
</evidence>
<proteinExistence type="predicted"/>
<dbReference type="EMBL" id="JAUTDP010000013">
    <property type="protein sequence ID" value="KAK3391526.1"/>
    <property type="molecule type" value="Genomic_DNA"/>
</dbReference>
<feature type="domain" description="AB hydrolase-1" evidence="2">
    <location>
        <begin position="45"/>
        <end position="363"/>
    </location>
</feature>
<gene>
    <name evidence="3" type="ORF">B0T20DRAFT_489612</name>
</gene>
<sequence length="517" mass="56437">MSLPHQGTDGVPPAATDCDPRTFHIGQIRVESLAPSVVRKNLMPIILLHGDYHPGSMWLTKPDGRPGWAAFFAERGHRVYAPQLPFHGQSADSNYNDRVKAMTPQQVENLFTAVNKINDPEWPAAKTHTQWPGSGIRGDPIFERYFNQLIPMHMDSCERQAAAQEAVESLLRFLKRPAILIGHGSGANVAWLAADVARDFVHAIVAVEPLGPPFGSALETKNGKMGPTSNFRKLNGTRQYGLADIPIQFAPPVAAPESFEELLDEKTAPYQPIQVTKFYAKGRQGKFCFEQVPVGLPPAAAEPRKLPNLVGIPQLVITAEASFHRVFDWATVHFLRQAGATVKYHKLEQHGIHGNGHLCFLEENSNSVANHVLNWLHEEASVPKAKIVEAPRSHSQAISAPGSHGHSSNPLAGRPSSLGDPISATGQVRTGDGHNPPSVSAPQSLVVRNAQVVRGVDTVPFTPHNKPIRRTGQTTISERRLVEVTTSPDSPTPRPATDLDRRARSALSKLSTVREDN</sequence>
<evidence type="ECO:0000259" key="2">
    <source>
        <dbReference type="Pfam" id="PF12697"/>
    </source>
</evidence>
<feature type="region of interest" description="Disordered" evidence="1">
    <location>
        <begin position="480"/>
        <end position="517"/>
    </location>
</feature>
<dbReference type="InterPro" id="IPR000073">
    <property type="entry name" value="AB_hydrolase_1"/>
</dbReference>
<dbReference type="SUPFAM" id="SSF53474">
    <property type="entry name" value="alpha/beta-Hydrolases"/>
    <property type="match status" value="1"/>
</dbReference>
<name>A0AAE0P177_SORBR</name>
<dbReference type="GO" id="GO:0016787">
    <property type="term" value="F:hydrolase activity"/>
    <property type="evidence" value="ECO:0007669"/>
    <property type="project" value="UniProtKB-KW"/>
</dbReference>